<dbReference type="AlphaFoldDB" id="A0A8X6XH22"/>
<sequence length="669" mass="75073">MVAANSLLLFLLTTGLTPDLEQPTTPTPWRSISETEEPPVNEDSQFEAEGPLPCPKHERFDKCLAHCQRNCTNYKEKYIPCTMNCVPGCICVEGYVRGPDEKCIPKEKCSSMLEFFSYELQSDMLNCCSDFGTCKPGCICDSGYVRGLNGKCMQRNKCPRKPGWESISETEEPPVNEYEPHERCKNNRIYSHCGAYPECQKTCKNYDKVFPCPLVCQSGCICKEGYVEGPNTECIRKEECRHDSEDWDSETEQPPVTEVNEFESDDDRCPKPNTKFSKCEAYPPCQKNCENHDQIIPCPRICVSGCICEDGFVEGHDGECIAVDKCPPRSEDDRCPKPNTKFSKCEAYPPCQKNCENHDQIIPCPRICVSGCICEDGFVEGHDGECIEVDKCPPRAEDHKCTKENTKYTECGAYPFCQKTCENHDRIIPCPPICLPGCVCKDGFVKNSEGECIAIDKCPPKSEGISNCPPNEHYELCGSVCPNTCFDEIDVNKCPYNCCKKGCFCNKGLVRRPDGKCVTWDECPLRSGNEKGPEQCREHEHWDKCLAHCQKNCTNYNKIVPCAKICRAGCICDEGHVRGPNGKCIPVGKCPRLTERKNRKRSCPPREHISLCMGHCQKTCDNYKKPTPCPRKCEKGCVCDGGLVRGPIGKCIMPSKCPAKLAQEENIYN</sequence>
<feature type="domain" description="TIL" evidence="5">
    <location>
        <begin position="54"/>
        <end position="109"/>
    </location>
</feature>
<feature type="domain" description="TIL" evidence="5">
    <location>
        <begin position="184"/>
        <end position="240"/>
    </location>
</feature>
<evidence type="ECO:0000256" key="3">
    <source>
        <dbReference type="SAM" id="MobiDB-lite"/>
    </source>
</evidence>
<feature type="domain" description="TIL" evidence="5">
    <location>
        <begin position="536"/>
        <end position="590"/>
    </location>
</feature>
<keyword evidence="4" id="KW-0732">Signal</keyword>
<dbReference type="EMBL" id="BMAV01009297">
    <property type="protein sequence ID" value="GFY53480.1"/>
    <property type="molecule type" value="Genomic_DNA"/>
</dbReference>
<protein>
    <submittedName>
        <fullName evidence="6">Zonadhesin</fullName>
    </submittedName>
</protein>
<feature type="signal peptide" evidence="4">
    <location>
        <begin position="1"/>
        <end position="15"/>
    </location>
</feature>
<dbReference type="InterPro" id="IPR051368">
    <property type="entry name" value="SerProtInhib-TIL_Domain"/>
</dbReference>
<evidence type="ECO:0000256" key="1">
    <source>
        <dbReference type="ARBA" id="ARBA00022690"/>
    </source>
</evidence>
<feature type="domain" description="TIL" evidence="5">
    <location>
        <begin position="271"/>
        <end position="326"/>
    </location>
</feature>
<feature type="domain" description="TIL" evidence="5">
    <location>
        <begin position="337"/>
        <end position="392"/>
    </location>
</feature>
<comment type="caution">
    <text evidence="6">The sequence shown here is derived from an EMBL/GenBank/DDBJ whole genome shotgun (WGS) entry which is preliminary data.</text>
</comment>
<dbReference type="OrthoDB" id="6425171at2759"/>
<organism evidence="6 7">
    <name type="scientific">Trichonephila inaurata madagascariensis</name>
    <dbReference type="NCBI Taxonomy" id="2747483"/>
    <lineage>
        <taxon>Eukaryota</taxon>
        <taxon>Metazoa</taxon>
        <taxon>Ecdysozoa</taxon>
        <taxon>Arthropoda</taxon>
        <taxon>Chelicerata</taxon>
        <taxon>Arachnida</taxon>
        <taxon>Araneae</taxon>
        <taxon>Araneomorphae</taxon>
        <taxon>Entelegynae</taxon>
        <taxon>Araneoidea</taxon>
        <taxon>Nephilidae</taxon>
        <taxon>Trichonephila</taxon>
        <taxon>Trichonephila inaurata</taxon>
    </lineage>
</organism>
<dbReference type="GO" id="GO:0030414">
    <property type="term" value="F:peptidase inhibitor activity"/>
    <property type="evidence" value="ECO:0007669"/>
    <property type="project" value="UniProtKB-KW"/>
</dbReference>
<feature type="domain" description="TIL" evidence="5">
    <location>
        <begin position="468"/>
        <end position="523"/>
    </location>
</feature>
<name>A0A8X6XH22_9ARAC</name>
<dbReference type="InterPro" id="IPR002919">
    <property type="entry name" value="TIL_dom"/>
</dbReference>
<keyword evidence="1" id="KW-0646">Protease inhibitor</keyword>
<feature type="domain" description="TIL" evidence="5">
    <location>
        <begin position="403"/>
        <end position="458"/>
    </location>
</feature>
<evidence type="ECO:0000259" key="5">
    <source>
        <dbReference type="Pfam" id="PF01826"/>
    </source>
</evidence>
<feature type="chain" id="PRO_5036480955" evidence="4">
    <location>
        <begin position="16"/>
        <end position="669"/>
    </location>
</feature>
<feature type="compositionally biased region" description="Acidic residues" evidence="3">
    <location>
        <begin position="34"/>
        <end position="46"/>
    </location>
</feature>
<evidence type="ECO:0000256" key="2">
    <source>
        <dbReference type="ARBA" id="ARBA00023157"/>
    </source>
</evidence>
<gene>
    <name evidence="6" type="primary">X975_20708</name>
    <name evidence="6" type="ORF">TNIN_220714</name>
</gene>
<proteinExistence type="predicted"/>
<keyword evidence="7" id="KW-1185">Reference proteome</keyword>
<keyword evidence="2" id="KW-1015">Disulfide bond</keyword>
<evidence type="ECO:0000256" key="4">
    <source>
        <dbReference type="SAM" id="SignalP"/>
    </source>
</evidence>
<dbReference type="Gene3D" id="2.10.25.10">
    <property type="entry name" value="Laminin"/>
    <property type="match status" value="9"/>
</dbReference>
<dbReference type="Pfam" id="PF01826">
    <property type="entry name" value="TIL"/>
    <property type="match status" value="8"/>
</dbReference>
<evidence type="ECO:0000313" key="6">
    <source>
        <dbReference type="EMBL" id="GFY53480.1"/>
    </source>
</evidence>
<dbReference type="PANTHER" id="PTHR23259:SF82">
    <property type="entry name" value="SERINE PROTEASE INHIBITOR 1 PROTEIN"/>
    <property type="match status" value="1"/>
</dbReference>
<dbReference type="PANTHER" id="PTHR23259">
    <property type="entry name" value="RIDDLE"/>
    <property type="match status" value="1"/>
</dbReference>
<reference evidence="6" key="1">
    <citation type="submission" date="2020-08" db="EMBL/GenBank/DDBJ databases">
        <title>Multicomponent nature underlies the extraordinary mechanical properties of spider dragline silk.</title>
        <authorList>
            <person name="Kono N."/>
            <person name="Nakamura H."/>
            <person name="Mori M."/>
            <person name="Yoshida Y."/>
            <person name="Ohtoshi R."/>
            <person name="Malay A.D."/>
            <person name="Moran D.A.P."/>
            <person name="Tomita M."/>
            <person name="Numata K."/>
            <person name="Arakawa K."/>
        </authorList>
    </citation>
    <scope>NUCLEOTIDE SEQUENCE</scope>
</reference>
<dbReference type="SUPFAM" id="SSF57567">
    <property type="entry name" value="Serine protease inhibitors"/>
    <property type="match status" value="8"/>
</dbReference>
<dbReference type="Proteomes" id="UP000886998">
    <property type="component" value="Unassembled WGS sequence"/>
</dbReference>
<feature type="region of interest" description="Disordered" evidence="3">
    <location>
        <begin position="19"/>
        <end position="48"/>
    </location>
</feature>
<accession>A0A8X6XH22</accession>
<feature type="compositionally biased region" description="Polar residues" evidence="3">
    <location>
        <begin position="22"/>
        <end position="32"/>
    </location>
</feature>
<evidence type="ECO:0000313" key="7">
    <source>
        <dbReference type="Proteomes" id="UP000886998"/>
    </source>
</evidence>
<dbReference type="CDD" id="cd19941">
    <property type="entry name" value="TIL"/>
    <property type="match status" value="8"/>
</dbReference>
<feature type="domain" description="TIL" evidence="5">
    <location>
        <begin position="603"/>
        <end position="657"/>
    </location>
</feature>
<dbReference type="InterPro" id="IPR036084">
    <property type="entry name" value="Ser_inhib-like_sf"/>
</dbReference>